<dbReference type="AlphaFoldDB" id="A0AAV4A6P4"/>
<sequence>MFGATLVILYVFSGIATALKPSMKVLTNSSSFLCTDEYLVVGEDFVTLEVELSGNNSDYTYTVFDGPRFRIHEVICQPFLAPVDGFCLKRDIVDTTGCSCKLVGPQIYRVKTVYRIKNVNETRVLLLWPSLSGAVNVTHYLPEIQDDLRRAHPLIPYPGGGIGTNTLIILFGPRPKWGDFQSYRIHNHYVIV</sequence>
<evidence type="ECO:0000313" key="2">
    <source>
        <dbReference type="EMBL" id="GFO03050.1"/>
    </source>
</evidence>
<evidence type="ECO:0000256" key="1">
    <source>
        <dbReference type="SAM" id="SignalP"/>
    </source>
</evidence>
<organism evidence="2 3">
    <name type="scientific">Plakobranchus ocellatus</name>
    <dbReference type="NCBI Taxonomy" id="259542"/>
    <lineage>
        <taxon>Eukaryota</taxon>
        <taxon>Metazoa</taxon>
        <taxon>Spiralia</taxon>
        <taxon>Lophotrochozoa</taxon>
        <taxon>Mollusca</taxon>
        <taxon>Gastropoda</taxon>
        <taxon>Heterobranchia</taxon>
        <taxon>Euthyneura</taxon>
        <taxon>Panpulmonata</taxon>
        <taxon>Sacoglossa</taxon>
        <taxon>Placobranchoidea</taxon>
        <taxon>Plakobranchidae</taxon>
        <taxon>Plakobranchus</taxon>
    </lineage>
</organism>
<keyword evidence="3" id="KW-1185">Reference proteome</keyword>
<keyword evidence="1" id="KW-0732">Signal</keyword>
<evidence type="ECO:0000313" key="3">
    <source>
        <dbReference type="Proteomes" id="UP000735302"/>
    </source>
</evidence>
<accession>A0AAV4A6P4</accession>
<name>A0AAV4A6P4_9GAST</name>
<feature type="signal peptide" evidence="1">
    <location>
        <begin position="1"/>
        <end position="18"/>
    </location>
</feature>
<protein>
    <submittedName>
        <fullName evidence="2">Uncharacterized protein</fullName>
    </submittedName>
</protein>
<proteinExistence type="predicted"/>
<gene>
    <name evidence="2" type="ORF">PoB_002955500</name>
</gene>
<reference evidence="2 3" key="1">
    <citation type="journal article" date="2021" name="Elife">
        <title>Chloroplast acquisition without the gene transfer in kleptoplastic sea slugs, Plakobranchus ocellatus.</title>
        <authorList>
            <person name="Maeda T."/>
            <person name="Takahashi S."/>
            <person name="Yoshida T."/>
            <person name="Shimamura S."/>
            <person name="Takaki Y."/>
            <person name="Nagai Y."/>
            <person name="Toyoda A."/>
            <person name="Suzuki Y."/>
            <person name="Arimoto A."/>
            <person name="Ishii H."/>
            <person name="Satoh N."/>
            <person name="Nishiyama T."/>
            <person name="Hasebe M."/>
            <person name="Maruyama T."/>
            <person name="Minagawa J."/>
            <person name="Obokata J."/>
            <person name="Shigenobu S."/>
        </authorList>
    </citation>
    <scope>NUCLEOTIDE SEQUENCE [LARGE SCALE GENOMIC DNA]</scope>
</reference>
<comment type="caution">
    <text evidence="2">The sequence shown here is derived from an EMBL/GenBank/DDBJ whole genome shotgun (WGS) entry which is preliminary data.</text>
</comment>
<feature type="chain" id="PRO_5043663154" evidence="1">
    <location>
        <begin position="19"/>
        <end position="192"/>
    </location>
</feature>
<dbReference type="EMBL" id="BLXT01003714">
    <property type="protein sequence ID" value="GFO03050.1"/>
    <property type="molecule type" value="Genomic_DNA"/>
</dbReference>
<dbReference type="Proteomes" id="UP000735302">
    <property type="component" value="Unassembled WGS sequence"/>
</dbReference>